<evidence type="ECO:0000313" key="2">
    <source>
        <dbReference type="EMBL" id="JAC63630.1"/>
    </source>
</evidence>
<feature type="compositionally biased region" description="Basic and acidic residues" evidence="1">
    <location>
        <begin position="51"/>
        <end position="71"/>
    </location>
</feature>
<sequence length="71" mass="7539">QGARLPSLRSAAARAKHSAPRQECSPPWGEEGRKSFLVRGGDPAGPPTPKGGHERGPVSPHQRPEARRQAA</sequence>
<protein>
    <submittedName>
        <fullName evidence="2">Uncharacterized protein</fullName>
    </submittedName>
</protein>
<feature type="non-terminal residue" evidence="2">
    <location>
        <position position="71"/>
    </location>
</feature>
<feature type="region of interest" description="Disordered" evidence="1">
    <location>
        <begin position="1"/>
        <end position="71"/>
    </location>
</feature>
<accession>A0A061QYY4</accession>
<dbReference type="EMBL" id="GBEZ01023246">
    <property type="protein sequence ID" value="JAC63630.1"/>
    <property type="molecule type" value="Transcribed_RNA"/>
</dbReference>
<gene>
    <name evidence="2" type="ORF">TSPGSL018_20168</name>
</gene>
<evidence type="ECO:0000256" key="1">
    <source>
        <dbReference type="SAM" id="MobiDB-lite"/>
    </source>
</evidence>
<name>A0A061QYY4_9CHLO</name>
<dbReference type="AlphaFoldDB" id="A0A061QYY4"/>
<organism evidence="2">
    <name type="scientific">Tetraselmis sp. GSL018</name>
    <dbReference type="NCBI Taxonomy" id="582737"/>
    <lineage>
        <taxon>Eukaryota</taxon>
        <taxon>Viridiplantae</taxon>
        <taxon>Chlorophyta</taxon>
        <taxon>core chlorophytes</taxon>
        <taxon>Chlorodendrophyceae</taxon>
        <taxon>Chlorodendrales</taxon>
        <taxon>Chlorodendraceae</taxon>
        <taxon>Tetraselmis</taxon>
    </lineage>
</organism>
<feature type="compositionally biased region" description="Low complexity" evidence="1">
    <location>
        <begin position="1"/>
        <end position="13"/>
    </location>
</feature>
<reference evidence="2" key="1">
    <citation type="submission" date="2014-05" db="EMBL/GenBank/DDBJ databases">
        <title>The transcriptome of the halophilic microalga Tetraselmis sp. GSL018 isolated from the Great Salt Lake, Utah.</title>
        <authorList>
            <person name="Jinkerson R.E."/>
            <person name="D'Adamo S."/>
            <person name="Posewitz M.C."/>
        </authorList>
    </citation>
    <scope>NUCLEOTIDE SEQUENCE</scope>
    <source>
        <strain evidence="2">GSL018</strain>
    </source>
</reference>
<proteinExistence type="predicted"/>
<feature type="non-terminal residue" evidence="2">
    <location>
        <position position="1"/>
    </location>
</feature>